<protein>
    <recommendedName>
        <fullName evidence="3">Transposase</fullName>
    </recommendedName>
</protein>
<dbReference type="Proteomes" id="UP001480595">
    <property type="component" value="Unassembled WGS sequence"/>
</dbReference>
<evidence type="ECO:0000313" key="2">
    <source>
        <dbReference type="Proteomes" id="UP001480595"/>
    </source>
</evidence>
<keyword evidence="2" id="KW-1185">Reference proteome</keyword>
<reference evidence="1 2" key="1">
    <citation type="submission" date="2023-01" db="EMBL/GenBank/DDBJ databases">
        <title>Analysis of 21 Apiospora genomes using comparative genomics revels a genus with tremendous synthesis potential of carbohydrate active enzymes and secondary metabolites.</title>
        <authorList>
            <person name="Sorensen T."/>
        </authorList>
    </citation>
    <scope>NUCLEOTIDE SEQUENCE [LARGE SCALE GENOMIC DNA]</scope>
    <source>
        <strain evidence="1 2">CBS 135458</strain>
    </source>
</reference>
<dbReference type="GeneID" id="92088792"/>
<evidence type="ECO:0008006" key="3">
    <source>
        <dbReference type="Google" id="ProtNLM"/>
    </source>
</evidence>
<gene>
    <name evidence="1" type="ORF">PG994_004320</name>
</gene>
<proteinExistence type="predicted"/>
<accession>A0ABR1VQA2</accession>
<comment type="caution">
    <text evidence="1">The sequence shown here is derived from an EMBL/GenBank/DDBJ whole genome shotgun (WGS) entry which is preliminary data.</text>
</comment>
<name>A0ABR1VQA2_9PEZI</name>
<dbReference type="EMBL" id="JAQQWL010000005">
    <property type="protein sequence ID" value="KAK8073421.1"/>
    <property type="molecule type" value="Genomic_DNA"/>
</dbReference>
<dbReference type="RefSeq" id="XP_066717896.1">
    <property type="nucleotide sequence ID" value="XM_066855729.1"/>
</dbReference>
<evidence type="ECO:0000313" key="1">
    <source>
        <dbReference type="EMBL" id="KAK8073421.1"/>
    </source>
</evidence>
<sequence length="113" mass="12930">MNWPPGQGTGTPDLASLGWGARAIRTRYPHLALSTIKRTIKMEKLHTENASLPKTGRPRLLTEEERDDIYDVVKHQNPDVTYQELLQRLGGKVQKSTLRAYCREMGLTNRDRD</sequence>
<organism evidence="1 2">
    <name type="scientific">Apiospora phragmitis</name>
    <dbReference type="NCBI Taxonomy" id="2905665"/>
    <lineage>
        <taxon>Eukaryota</taxon>
        <taxon>Fungi</taxon>
        <taxon>Dikarya</taxon>
        <taxon>Ascomycota</taxon>
        <taxon>Pezizomycotina</taxon>
        <taxon>Sordariomycetes</taxon>
        <taxon>Xylariomycetidae</taxon>
        <taxon>Amphisphaeriales</taxon>
        <taxon>Apiosporaceae</taxon>
        <taxon>Apiospora</taxon>
    </lineage>
</organism>